<evidence type="ECO:0000256" key="1">
    <source>
        <dbReference type="SAM" id="MobiDB-lite"/>
    </source>
</evidence>
<feature type="region of interest" description="Disordered" evidence="1">
    <location>
        <begin position="181"/>
        <end position="220"/>
    </location>
</feature>
<dbReference type="InterPro" id="IPR013784">
    <property type="entry name" value="Carb-bd-like_fold"/>
</dbReference>
<dbReference type="InterPro" id="IPR013783">
    <property type="entry name" value="Ig-like_fold"/>
</dbReference>
<organism evidence="3">
    <name type="scientific">Chromera velia CCMP2878</name>
    <dbReference type="NCBI Taxonomy" id="1169474"/>
    <lineage>
        <taxon>Eukaryota</taxon>
        <taxon>Sar</taxon>
        <taxon>Alveolata</taxon>
        <taxon>Colpodellida</taxon>
        <taxon>Chromeraceae</taxon>
        <taxon>Chromera</taxon>
    </lineage>
</organism>
<feature type="compositionally biased region" description="Basic and acidic residues" evidence="1">
    <location>
        <begin position="191"/>
        <end position="203"/>
    </location>
</feature>
<accession>A0A0G4FZG7</accession>
<feature type="region of interest" description="Disordered" evidence="1">
    <location>
        <begin position="462"/>
        <end position="508"/>
    </location>
</feature>
<dbReference type="Gene3D" id="2.60.40.10">
    <property type="entry name" value="Immunoglobulins"/>
    <property type="match status" value="1"/>
</dbReference>
<reference evidence="3" key="1">
    <citation type="submission" date="2014-11" db="EMBL/GenBank/DDBJ databases">
        <authorList>
            <person name="Otto D Thomas"/>
            <person name="Naeem Raeece"/>
        </authorList>
    </citation>
    <scope>NUCLEOTIDE SEQUENCE</scope>
</reference>
<evidence type="ECO:0000259" key="2">
    <source>
        <dbReference type="Pfam" id="PF00686"/>
    </source>
</evidence>
<feature type="region of interest" description="Disordered" evidence="1">
    <location>
        <begin position="743"/>
        <end position="775"/>
    </location>
</feature>
<feature type="compositionally biased region" description="Polar residues" evidence="1">
    <location>
        <begin position="470"/>
        <end position="480"/>
    </location>
</feature>
<dbReference type="PhylomeDB" id="A0A0G4FZG7"/>
<dbReference type="Pfam" id="PF00686">
    <property type="entry name" value="CBM_20"/>
    <property type="match status" value="1"/>
</dbReference>
<feature type="compositionally biased region" description="Basic and acidic residues" evidence="1">
    <location>
        <begin position="404"/>
        <end position="416"/>
    </location>
</feature>
<name>A0A0G4FZG7_9ALVE</name>
<dbReference type="VEuPathDB" id="CryptoDB:Cvel_19502"/>
<feature type="compositionally biased region" description="Basic and acidic residues" evidence="1">
    <location>
        <begin position="496"/>
        <end position="508"/>
    </location>
</feature>
<feature type="compositionally biased region" description="Low complexity" evidence="1">
    <location>
        <begin position="743"/>
        <end position="756"/>
    </location>
</feature>
<sequence length="775" mass="80877">MIEAETGCVLFACSGVEPREGQTLVVVGNSSDLGGWDASRGAPLHRVKNPAFAGLWMCFPMLHSARSHVRFQFALVGPGADTVGTGSSACGGMALFDGGVLVGGCRNSSAVTSSAAPTDGRSQECYGCAREPLGCGLREVEVVGGGFALFGGRWGNGETQVTPLGWEDMVFAQQQLEQDAFPSVSSEIDGEGDRQAERGERSEGGGFGGPPEGSLPVRESDTLPVAPAGVLSSSSLTCVSSGEEGGGGHERGHEVAVQSESVFVNRRSTADGRQSEGVGGVLLRESGRETVRGGGVAPASKNILVTSAQFDSLCVSTGQCVSANGVMGEKKGHDHFDDERCRFAPVCVGGERGVGVLRGRSALTCGGASVPGGHQSGSDKASSARECEGTKRRRLSSPSCAVSESHEDWTGGDRPSEPGGTEGRLKGERGACQTGRAINPFCPSDRGQADCTEYAGAQRGCHGGRKRPFASNTSAQQQHETGGQRDGGRGGMGVDRTGHEREGTEEVKRNRHGKILCPHGRQRSKCKDCGGKGICEHGRQRSDCKECGGASICEHGRRRTECKECGGGSICEHGRRRTECKECGGASICEHGRERYRCKECGGKSICEHDALPSIILAKVTLPAVLTDFRPPALPTLRANATVRTDALSSTVFAEVTLPAVLTDARPSTLLALVTLPAVFTDFRPAALPALSAKATVRTDALSSTVLALRALTAMLTDTPPPALLARIAHPSMQTQNLPVAVSPHLSSLSPPTTTLSRHDRSPSSYRIPPPSAGL</sequence>
<evidence type="ECO:0000313" key="3">
    <source>
        <dbReference type="EMBL" id="CEM20918.1"/>
    </source>
</evidence>
<dbReference type="InterPro" id="IPR002044">
    <property type="entry name" value="CBM20"/>
</dbReference>
<gene>
    <name evidence="3" type="ORF">Cvel_19502</name>
</gene>
<feature type="region of interest" description="Disordered" evidence="1">
    <location>
        <begin position="368"/>
        <end position="428"/>
    </location>
</feature>
<protein>
    <recommendedName>
        <fullName evidence="2">CBM20 domain-containing protein</fullName>
    </recommendedName>
</protein>
<proteinExistence type="predicted"/>
<dbReference type="SUPFAM" id="SSF49452">
    <property type="entry name" value="Starch-binding domain-like"/>
    <property type="match status" value="1"/>
</dbReference>
<dbReference type="EMBL" id="CDMZ01000758">
    <property type="protein sequence ID" value="CEM20918.1"/>
    <property type="molecule type" value="Genomic_DNA"/>
</dbReference>
<dbReference type="GO" id="GO:2001070">
    <property type="term" value="F:starch binding"/>
    <property type="evidence" value="ECO:0007669"/>
    <property type="project" value="InterPro"/>
</dbReference>
<dbReference type="AlphaFoldDB" id="A0A0G4FZG7"/>
<feature type="domain" description="CBM20" evidence="2">
    <location>
        <begin position="9"/>
        <end position="76"/>
    </location>
</feature>